<reference evidence="3" key="1">
    <citation type="submission" date="2020-10" db="EMBL/GenBank/DDBJ databases">
        <authorList>
            <person name="Gilroy R."/>
        </authorList>
    </citation>
    <scope>NUCLEOTIDE SEQUENCE</scope>
    <source>
        <strain evidence="3">ChiSjej3B21-11622</strain>
    </source>
</reference>
<dbReference type="SUPFAM" id="SSF53300">
    <property type="entry name" value="vWA-like"/>
    <property type="match status" value="1"/>
</dbReference>
<dbReference type="InterPro" id="IPR036465">
    <property type="entry name" value="vWFA_dom_sf"/>
</dbReference>
<dbReference type="PANTHER" id="PTHR41248">
    <property type="entry name" value="NORD PROTEIN"/>
    <property type="match status" value="1"/>
</dbReference>
<sequence>MGEREESLHEEQKAEVENRMRNLLWTVSGDYGLDTELDIASFQKAKDISIYDAIKKGAFARYFDTEAFGLYLVKKIYLGAEEAPLVGIAQLCADSASIDRLTQERPGVPDIQRSAFESILEHDFRRMNESFQGRMKIAYMRSVLSGEEHAERRIAQELSKIKSLKGSRDTMEIIRCVDEIYNRAIDRGFERRVGNLEKVLSISVSELKDYDWQDYLREEAEEARLEEYVRQMQNNLTRMLEEDSEEKEKRSGGVILLDQEAVDKMYSYMELNYGRSYLSEKEQEQKNRRLCRGAHSDCSLYYTDGILKGLVKVNAQSELAARTKEMNLRFYRQHRRITRQNIEVLSAILKRALVARNEDEEFLSEYGKIVPNRLWRLGRASEKKLFLRTIHRESSDFAVEVLIDASGSQRNRTSQVALQGYILSEALSNAGIPHQVMGFCSFWDYTVMRRFRDYDEDASANEQIFEFYASANNRDGLAVRAAGDSLDGRPEEHKILIVLSDGRPNDIIVNRPNSKNPTPYFGDYAVKDTAYEVRKLRNRGIAVLGVFAGEEKDLGAERRIFGKDFAYIREIENFSHVVGRYLRKQIID</sequence>
<evidence type="ECO:0000259" key="2">
    <source>
        <dbReference type="Pfam" id="PF11775"/>
    </source>
</evidence>
<protein>
    <submittedName>
        <fullName evidence="3">Nitric oxide reductase activation protein</fullName>
    </submittedName>
</protein>
<keyword evidence="1" id="KW-0175">Coiled coil</keyword>
<dbReference type="AlphaFoldDB" id="A0A9D0ZUR2"/>
<dbReference type="Pfam" id="PF11775">
    <property type="entry name" value="CobT_C"/>
    <property type="match status" value="2"/>
</dbReference>
<evidence type="ECO:0000313" key="3">
    <source>
        <dbReference type="EMBL" id="HIQ96027.1"/>
    </source>
</evidence>
<dbReference type="EMBL" id="DVFT01000083">
    <property type="protein sequence ID" value="HIQ96027.1"/>
    <property type="molecule type" value="Genomic_DNA"/>
</dbReference>
<dbReference type="PANTHER" id="PTHR41248:SF1">
    <property type="entry name" value="NORD PROTEIN"/>
    <property type="match status" value="1"/>
</dbReference>
<dbReference type="InterPro" id="IPR025861">
    <property type="entry name" value="CobT_VWA_dom"/>
</dbReference>
<evidence type="ECO:0000313" key="4">
    <source>
        <dbReference type="Proteomes" id="UP000886886"/>
    </source>
</evidence>
<dbReference type="Proteomes" id="UP000886886">
    <property type="component" value="Unassembled WGS sequence"/>
</dbReference>
<dbReference type="InterPro" id="IPR051928">
    <property type="entry name" value="NorD/CobT"/>
</dbReference>
<organism evidence="3 4">
    <name type="scientific">Candidatus Limivivens merdigallinarum</name>
    <dbReference type="NCBI Taxonomy" id="2840859"/>
    <lineage>
        <taxon>Bacteria</taxon>
        <taxon>Bacillati</taxon>
        <taxon>Bacillota</taxon>
        <taxon>Clostridia</taxon>
        <taxon>Lachnospirales</taxon>
        <taxon>Lachnospiraceae</taxon>
        <taxon>Lachnospiraceae incertae sedis</taxon>
        <taxon>Candidatus Limivivens</taxon>
    </lineage>
</organism>
<accession>A0A9D0ZUR2</accession>
<name>A0A9D0ZUR2_9FIRM</name>
<reference evidence="3" key="2">
    <citation type="journal article" date="2021" name="PeerJ">
        <title>Extensive microbial diversity within the chicken gut microbiome revealed by metagenomics and culture.</title>
        <authorList>
            <person name="Gilroy R."/>
            <person name="Ravi A."/>
            <person name="Getino M."/>
            <person name="Pursley I."/>
            <person name="Horton D.L."/>
            <person name="Alikhan N.F."/>
            <person name="Baker D."/>
            <person name="Gharbi K."/>
            <person name="Hall N."/>
            <person name="Watson M."/>
            <person name="Adriaenssens E.M."/>
            <person name="Foster-Nyarko E."/>
            <person name="Jarju S."/>
            <person name="Secka A."/>
            <person name="Antonio M."/>
            <person name="Oren A."/>
            <person name="Chaudhuri R.R."/>
            <person name="La Ragione R."/>
            <person name="Hildebrand F."/>
            <person name="Pallen M.J."/>
        </authorList>
    </citation>
    <scope>NUCLEOTIDE SEQUENCE</scope>
    <source>
        <strain evidence="3">ChiSjej3B21-11622</strain>
    </source>
</reference>
<feature type="domain" description="Cobalamin biosynthesis protein CobT VWA" evidence="2">
    <location>
        <begin position="393"/>
        <end position="444"/>
    </location>
</feature>
<proteinExistence type="predicted"/>
<evidence type="ECO:0000256" key="1">
    <source>
        <dbReference type="SAM" id="Coils"/>
    </source>
</evidence>
<comment type="caution">
    <text evidence="3">The sequence shown here is derived from an EMBL/GenBank/DDBJ whole genome shotgun (WGS) entry which is preliminary data.</text>
</comment>
<gene>
    <name evidence="3" type="ORF">IAB26_05625</name>
</gene>
<dbReference type="Gene3D" id="3.40.50.410">
    <property type="entry name" value="von Willebrand factor, type A domain"/>
    <property type="match status" value="1"/>
</dbReference>
<feature type="domain" description="Cobalamin biosynthesis protein CobT VWA" evidence="2">
    <location>
        <begin position="470"/>
        <end position="506"/>
    </location>
</feature>
<feature type="coiled-coil region" evidence="1">
    <location>
        <begin position="215"/>
        <end position="249"/>
    </location>
</feature>